<reference evidence="1 2" key="1">
    <citation type="submission" date="2019-10" db="EMBL/GenBank/DDBJ databases">
        <title>Taxonomy of Antarctic Massilia spp.: description of Massilia rubra sp. nov., Massilia aquatica sp. nov., Massilia mucilaginosa sp. nov., Massilia frigida sp. nov. isolated from streams, lakes and regoliths.</title>
        <authorList>
            <person name="Holochova P."/>
            <person name="Sedlacek I."/>
            <person name="Kralova S."/>
            <person name="Maslanova I."/>
            <person name="Busse H.-J."/>
            <person name="Stankova E."/>
            <person name="Vrbovska V."/>
            <person name="Kovarovic V."/>
            <person name="Bartak M."/>
            <person name="Svec P."/>
            <person name="Pantucek R."/>
        </authorList>
    </citation>
    <scope>NUCLEOTIDE SEQUENCE [LARGE SCALE GENOMIC DNA]</scope>
    <source>
        <strain evidence="1 2">CCM 8694</strain>
    </source>
</reference>
<accession>A0ABX0N1B1</accession>
<sequence>MKINGLASPGMQVTVWQGSHLATCNIPAQRASSQATDSSFNVFSCCRRHFGDARRHALNGIGLFFSLQI</sequence>
<proteinExistence type="predicted"/>
<dbReference type="EMBL" id="WHJF01000137">
    <property type="protein sequence ID" value="NHZ66463.1"/>
    <property type="molecule type" value="Genomic_DNA"/>
</dbReference>
<organism evidence="1 2">
    <name type="scientific">Massilia genomosp. 1</name>
    <dbReference type="NCBI Taxonomy" id="2609280"/>
    <lineage>
        <taxon>Bacteria</taxon>
        <taxon>Pseudomonadati</taxon>
        <taxon>Pseudomonadota</taxon>
        <taxon>Betaproteobacteria</taxon>
        <taxon>Burkholderiales</taxon>
        <taxon>Oxalobacteraceae</taxon>
        <taxon>Telluria group</taxon>
        <taxon>Massilia</taxon>
    </lineage>
</organism>
<gene>
    <name evidence="1" type="ORF">F1735_29935</name>
</gene>
<dbReference type="Proteomes" id="UP000610594">
    <property type="component" value="Unassembled WGS sequence"/>
</dbReference>
<evidence type="ECO:0000313" key="2">
    <source>
        <dbReference type="Proteomes" id="UP000610594"/>
    </source>
</evidence>
<dbReference type="RefSeq" id="WP_167240344.1">
    <property type="nucleotide sequence ID" value="NZ_WHJF01000137.1"/>
</dbReference>
<keyword evidence="2" id="KW-1185">Reference proteome</keyword>
<comment type="caution">
    <text evidence="1">The sequence shown here is derived from an EMBL/GenBank/DDBJ whole genome shotgun (WGS) entry which is preliminary data.</text>
</comment>
<name>A0ABX0N1B1_9BURK</name>
<protein>
    <submittedName>
        <fullName evidence="1">Uncharacterized protein</fullName>
    </submittedName>
</protein>
<evidence type="ECO:0000313" key="1">
    <source>
        <dbReference type="EMBL" id="NHZ66463.1"/>
    </source>
</evidence>